<keyword evidence="3" id="KW-1185">Reference proteome</keyword>
<sequence length="864" mass="94141">MALYKGIEIDPSLSGCVRHMQGVEDYREVLGGLQATWDTLGLLGQLTGAATEMAGTREAFQQLTGDLLNHLGRETLRKSVAELRAKAQTSIDILVRNLFERTADIGFLSADDDIRNFLLGEDASPAPLQTRFREYVEKYSVYADIVLFAPDGRIRARLNEHPGETSCHPLISEARSTPASYVEYFGETDFLPAGKQLIYAYRVEDDGGNCLGVLALAFRLADEMQGIFANLLDDGDLSLLATVDTSGEVVASSSPIQLPPGTRLEQRLLDAGGEIIRLAGREYLAFARPAHAYQGYPGPGWLGLALIPLEFAFERNETKLLQHIDSQTLANVTRHPSLFSEALQTIPARAERIQEDLNRSVWNGSVRQVDASQGNAAFAKTLLWEISNTGRKTQSIFEQSIGNLHQTVVAALLQNGVSRAAFAIDVMDRNLYERANDCRWWALNASFRQILSEPALSPAQSAQCSEILRYINGLYTVYTNLILFNTQGQVVASSADDSESLVGSRLHEEWVGRCLAIDNSRAYVFSHFAPSALYANRPTYIYAAAIRDPGNSKVVGGIGIVFDGAPQFSAMLHDALPRDASGQIVDGAFSAFVREDGRVISCTDPRYPANSLFPLSPMQRKLGRGGRCADIVNIDAQYYAVGTAQSAGYREYKTSDGQVDDILAISAFPLGSVAVGEAAPTRSSRNSTQGRTRRVGNGNDLLEIATFYIGKQWLGIPTNDVVEAIDTEELTPVFGGKSDLVAGVRMYRGNLISVLHLERLLTPGADIPERARQIIVVRTHGKSCLGLLVDELGEIPEVAREEIQPVSHMAAAGDTLTIGVVEGMRRAGDRHGMLSIIGVDRLCRRIGCHCPEQEPARLVALPGG</sequence>
<dbReference type="RefSeq" id="WP_341743690.1">
    <property type="nucleotide sequence ID" value="NZ_CP151406.1"/>
</dbReference>
<dbReference type="SMART" id="SM00260">
    <property type="entry name" value="CheW"/>
    <property type="match status" value="1"/>
</dbReference>
<reference evidence="2 3" key="1">
    <citation type="submission" date="2024-04" db="EMBL/GenBank/DDBJ databases">
        <title>Dissimilatory iodate-reducing microorganisms contribute to the enrichment of iodine in groundwater.</title>
        <authorList>
            <person name="Jiang Z."/>
        </authorList>
    </citation>
    <scope>NUCLEOTIDE SEQUENCE [LARGE SCALE GENOMIC DNA]</scope>
    <source>
        <strain evidence="2 3">NCP973</strain>
    </source>
</reference>
<dbReference type="InterPro" id="IPR039315">
    <property type="entry name" value="CheW"/>
</dbReference>
<dbReference type="PANTHER" id="PTHR22617">
    <property type="entry name" value="CHEMOTAXIS SENSOR HISTIDINE KINASE-RELATED"/>
    <property type="match status" value="1"/>
</dbReference>
<dbReference type="PANTHER" id="PTHR22617:SF23">
    <property type="entry name" value="CHEMOTAXIS PROTEIN CHEW"/>
    <property type="match status" value="1"/>
</dbReference>
<gene>
    <name evidence="2" type="ORF">AADV58_15940</name>
</gene>
<organism evidence="2 3">
    <name type="scientific">Azonexus hydrophilus</name>
    <dbReference type="NCBI Taxonomy" id="418702"/>
    <lineage>
        <taxon>Bacteria</taxon>
        <taxon>Pseudomonadati</taxon>
        <taxon>Pseudomonadota</taxon>
        <taxon>Betaproteobacteria</taxon>
        <taxon>Rhodocyclales</taxon>
        <taxon>Azonexaceae</taxon>
        <taxon>Azonexus</taxon>
    </lineage>
</organism>
<dbReference type="Gene3D" id="2.40.50.180">
    <property type="entry name" value="CheA-289, Domain 4"/>
    <property type="match status" value="1"/>
</dbReference>
<dbReference type="InterPro" id="IPR002545">
    <property type="entry name" value="CheW-lke_dom"/>
</dbReference>
<feature type="domain" description="CheW-like" evidence="1">
    <location>
        <begin position="701"/>
        <end position="848"/>
    </location>
</feature>
<protein>
    <submittedName>
        <fullName evidence="2">Chemotaxis protein CheW</fullName>
    </submittedName>
</protein>
<dbReference type="Gene3D" id="2.30.30.40">
    <property type="entry name" value="SH3 Domains"/>
    <property type="match status" value="1"/>
</dbReference>
<dbReference type="PROSITE" id="PS50851">
    <property type="entry name" value="CHEW"/>
    <property type="match status" value="1"/>
</dbReference>
<evidence type="ECO:0000313" key="2">
    <source>
        <dbReference type="EMBL" id="WZJ21421.1"/>
    </source>
</evidence>
<dbReference type="Gene3D" id="3.30.450.20">
    <property type="entry name" value="PAS domain"/>
    <property type="match status" value="1"/>
</dbReference>
<dbReference type="Pfam" id="PF01584">
    <property type="entry name" value="CheW"/>
    <property type="match status" value="1"/>
</dbReference>
<accession>A0ABZ2XFS3</accession>
<dbReference type="InterPro" id="IPR036061">
    <property type="entry name" value="CheW-like_dom_sf"/>
</dbReference>
<dbReference type="EMBL" id="CP151406">
    <property type="protein sequence ID" value="WZJ21421.1"/>
    <property type="molecule type" value="Genomic_DNA"/>
</dbReference>
<proteinExistence type="predicted"/>
<dbReference type="Proteomes" id="UP001479520">
    <property type="component" value="Chromosome"/>
</dbReference>
<evidence type="ECO:0000259" key="1">
    <source>
        <dbReference type="PROSITE" id="PS50851"/>
    </source>
</evidence>
<dbReference type="SUPFAM" id="SSF50341">
    <property type="entry name" value="CheW-like"/>
    <property type="match status" value="1"/>
</dbReference>
<name>A0ABZ2XFS3_9RHOO</name>
<evidence type="ECO:0000313" key="3">
    <source>
        <dbReference type="Proteomes" id="UP001479520"/>
    </source>
</evidence>